<comment type="caution">
    <text evidence="3">The sequence shown here is derived from an EMBL/GenBank/DDBJ whole genome shotgun (WGS) entry which is preliminary data.</text>
</comment>
<feature type="compositionally biased region" description="Polar residues" evidence="1">
    <location>
        <begin position="948"/>
        <end position="966"/>
    </location>
</feature>
<evidence type="ECO:0000256" key="1">
    <source>
        <dbReference type="SAM" id="MobiDB-lite"/>
    </source>
</evidence>
<dbReference type="Proteomes" id="UP000319663">
    <property type="component" value="Unassembled WGS sequence"/>
</dbReference>
<feature type="compositionally biased region" description="Acidic residues" evidence="1">
    <location>
        <begin position="76"/>
        <end position="87"/>
    </location>
</feature>
<dbReference type="STRING" id="5098.A0A507QRP7"/>
<feature type="region of interest" description="Disordered" evidence="1">
    <location>
        <begin position="1547"/>
        <end position="1572"/>
    </location>
</feature>
<feature type="region of interest" description="Disordered" evidence="1">
    <location>
        <begin position="1444"/>
        <end position="1514"/>
    </location>
</feature>
<feature type="compositionally biased region" description="Low complexity" evidence="1">
    <location>
        <begin position="201"/>
        <end position="221"/>
    </location>
</feature>
<feature type="compositionally biased region" description="Polar residues" evidence="1">
    <location>
        <begin position="1483"/>
        <end position="1500"/>
    </location>
</feature>
<reference evidence="3 4" key="1">
    <citation type="submission" date="2019-06" db="EMBL/GenBank/DDBJ databases">
        <title>Wine fermentation using esterase from Monascus purpureus.</title>
        <authorList>
            <person name="Geng C."/>
            <person name="Zhang Y."/>
        </authorList>
    </citation>
    <scope>NUCLEOTIDE SEQUENCE [LARGE SCALE GENOMIC DNA]</scope>
    <source>
        <strain evidence="3">HQ1</strain>
    </source>
</reference>
<dbReference type="Gene3D" id="3.40.50.10190">
    <property type="entry name" value="BRCT domain"/>
    <property type="match status" value="1"/>
</dbReference>
<feature type="region of interest" description="Disordered" evidence="1">
    <location>
        <begin position="535"/>
        <end position="638"/>
    </location>
</feature>
<feature type="compositionally biased region" description="Acidic residues" evidence="1">
    <location>
        <begin position="830"/>
        <end position="841"/>
    </location>
</feature>
<dbReference type="CDD" id="cd17716">
    <property type="entry name" value="BRCT_microcephalin_rpt1"/>
    <property type="match status" value="1"/>
</dbReference>
<feature type="region of interest" description="Disordered" evidence="1">
    <location>
        <begin position="436"/>
        <end position="503"/>
    </location>
</feature>
<feature type="region of interest" description="Disordered" evidence="1">
    <location>
        <begin position="1"/>
        <end position="330"/>
    </location>
</feature>
<feature type="region of interest" description="Disordered" evidence="1">
    <location>
        <begin position="874"/>
        <end position="1073"/>
    </location>
</feature>
<feature type="compositionally biased region" description="Polar residues" evidence="1">
    <location>
        <begin position="377"/>
        <end position="389"/>
    </location>
</feature>
<feature type="compositionally biased region" description="Low complexity" evidence="1">
    <location>
        <begin position="160"/>
        <end position="175"/>
    </location>
</feature>
<dbReference type="InterPro" id="IPR001357">
    <property type="entry name" value="BRCT_dom"/>
</dbReference>
<feature type="compositionally biased region" description="Polar residues" evidence="1">
    <location>
        <begin position="461"/>
        <end position="477"/>
    </location>
</feature>
<feature type="compositionally biased region" description="Low complexity" evidence="1">
    <location>
        <begin position="94"/>
        <end position="117"/>
    </location>
</feature>
<feature type="compositionally biased region" description="Acidic residues" evidence="1">
    <location>
        <begin position="618"/>
        <end position="636"/>
    </location>
</feature>
<feature type="region of interest" description="Disordered" evidence="1">
    <location>
        <begin position="1090"/>
        <end position="1167"/>
    </location>
</feature>
<dbReference type="PANTHER" id="PTHR14625">
    <property type="entry name" value="MICROCEPHALIN"/>
    <property type="match status" value="1"/>
</dbReference>
<protein>
    <recommendedName>
        <fullName evidence="2">BRCT domain-containing protein</fullName>
    </recommendedName>
</protein>
<dbReference type="PROSITE" id="PS50172">
    <property type="entry name" value="BRCT"/>
    <property type="match status" value="1"/>
</dbReference>
<feature type="compositionally biased region" description="Acidic residues" evidence="1">
    <location>
        <begin position="580"/>
        <end position="592"/>
    </location>
</feature>
<feature type="compositionally biased region" description="Polar residues" evidence="1">
    <location>
        <begin position="911"/>
        <end position="925"/>
    </location>
</feature>
<feature type="region of interest" description="Disordered" evidence="1">
    <location>
        <begin position="683"/>
        <end position="862"/>
    </location>
</feature>
<dbReference type="InterPro" id="IPR036420">
    <property type="entry name" value="BRCT_dom_sf"/>
</dbReference>
<dbReference type="EMBL" id="VIFY01000139">
    <property type="protein sequence ID" value="TQB69734.1"/>
    <property type="molecule type" value="Genomic_DNA"/>
</dbReference>
<feature type="region of interest" description="Disordered" evidence="1">
    <location>
        <begin position="371"/>
        <end position="392"/>
    </location>
</feature>
<gene>
    <name evidence="3" type="ORF">MPDQ_001433</name>
</gene>
<dbReference type="SUPFAM" id="SSF52113">
    <property type="entry name" value="BRCT domain"/>
    <property type="match status" value="1"/>
</dbReference>
<dbReference type="OrthoDB" id="2384350at2759"/>
<feature type="compositionally biased region" description="Acidic residues" evidence="1">
    <location>
        <begin position="120"/>
        <end position="130"/>
    </location>
</feature>
<evidence type="ECO:0000259" key="2">
    <source>
        <dbReference type="PROSITE" id="PS50172"/>
    </source>
</evidence>
<organism evidence="3 4">
    <name type="scientific">Monascus purpureus</name>
    <name type="common">Red mold</name>
    <name type="synonym">Monascus anka</name>
    <dbReference type="NCBI Taxonomy" id="5098"/>
    <lineage>
        <taxon>Eukaryota</taxon>
        <taxon>Fungi</taxon>
        <taxon>Dikarya</taxon>
        <taxon>Ascomycota</taxon>
        <taxon>Pezizomycotina</taxon>
        <taxon>Eurotiomycetes</taxon>
        <taxon>Eurotiomycetidae</taxon>
        <taxon>Eurotiales</taxon>
        <taxon>Aspergillaceae</taxon>
        <taxon>Monascus</taxon>
    </lineage>
</organism>
<keyword evidence="4" id="KW-1185">Reference proteome</keyword>
<feature type="compositionally biased region" description="Polar residues" evidence="1">
    <location>
        <begin position="1286"/>
        <end position="1298"/>
    </location>
</feature>
<name>A0A507QRP7_MONPU</name>
<evidence type="ECO:0000313" key="4">
    <source>
        <dbReference type="Proteomes" id="UP000319663"/>
    </source>
</evidence>
<accession>A0A507QRP7</accession>
<dbReference type="GO" id="GO:0000278">
    <property type="term" value="P:mitotic cell cycle"/>
    <property type="evidence" value="ECO:0007669"/>
    <property type="project" value="TreeGrafter"/>
</dbReference>
<feature type="domain" description="BRCT" evidence="2">
    <location>
        <begin position="1308"/>
        <end position="1420"/>
    </location>
</feature>
<feature type="compositionally biased region" description="Basic and acidic residues" evidence="1">
    <location>
        <begin position="1106"/>
        <end position="1118"/>
    </location>
</feature>
<proteinExistence type="predicted"/>
<feature type="compositionally biased region" description="Low complexity" evidence="1">
    <location>
        <begin position="49"/>
        <end position="59"/>
    </location>
</feature>
<feature type="compositionally biased region" description="Polar residues" evidence="1">
    <location>
        <begin position="488"/>
        <end position="502"/>
    </location>
</feature>
<feature type="compositionally biased region" description="Basic and acidic residues" evidence="1">
    <location>
        <begin position="704"/>
        <end position="739"/>
    </location>
</feature>
<feature type="region of interest" description="Disordered" evidence="1">
    <location>
        <begin position="1211"/>
        <end position="1298"/>
    </location>
</feature>
<dbReference type="PANTHER" id="PTHR14625:SF3">
    <property type="entry name" value="MICROCEPHALIN"/>
    <property type="match status" value="1"/>
</dbReference>
<feature type="compositionally biased region" description="Basic and acidic residues" evidence="1">
    <location>
        <begin position="1061"/>
        <end position="1073"/>
    </location>
</feature>
<evidence type="ECO:0000313" key="3">
    <source>
        <dbReference type="EMBL" id="TQB69734.1"/>
    </source>
</evidence>
<sequence length="1602" mass="175165">MARAAVIPPSSPQKRTTRGKKSTNITTAARKATEESSSTGPKPRGRPPKTQGTTAGTTESTKRSTRSKTSKKADVESDQEGTDDDEIGLISTNAKTARGKSSSSKTTSRGSRGAAAAAEKDDENDDDELAQTDAPKKKQVGRPRTKNVAAKDSAPSNSETGVKPTRGRPRGTTTKSNATSEPEKSTATRKKTRAHTDADDASSSASNPRRVVVTTHSSVVVKSNLLRGPAKKKTVTFKDISDSEKEDSDFPESVPVGRRRTTRQTGLNAKPARKQPTISGAGPGRGRKPAATTNQDAPKPLSPKKAKQVAKSLSSYASSDGEDDELSCAKNQDQAQIKLIADSPIKYKSEVPTSLSSPVKRINLNRHGEESALGLSASKQAPGNTTGLSSPVRRINFTASHQGPMSVDENGDVVPVSKPPVDFKDSVFMFSPAKRPPPSPFHYTLRETPRKCPLTIKDQSKTSSQPDFTPKHNSPLKSSPRKADLSASFLQSPIESSSTPFSARTRLFQSPAKRFLSPFKGSISPEKIFGSQLVERASSVNSSPSPVRDNMEPEAQYTPRHEITDSTAGIIEGDKHEQEVEMESEPEGEDEVQFQAPVEDETIKVDREPSMGIRQESDYSENADDEMEINDSSDEIQDQRRTLVEDKMTEIDGESGMEASQNIIEEDGHGDMELNEILDEVQDDEQETVEPEMGEISPDLMSQNRRDDVRSTEYVHMRSDCEDFRAREASPTERHREQEDGVGDVQADSEVEDTQKVPDASPDWEGFETGEYQTEQPGIDSEIQYHRLETYPENEPTQDPDDVFVDRPITAAEESFDSPAQEHQTPLDEIPNDENDEDDTISDAGVFDFGDDPTLVAPAGDEMYTMATPSRLCPYEIDEPESTTQIRTVRYIPPPAPSPPIRTSTRPFEFQPQQGGNSHVESGTENADRRATMDRSGSPTPLEHRTPGSGQSIQEQPVSRENSPSRSPLAEHPSGSSETHYQTGHPRRRGVHSLSTAELRARNYPSRRSLRSSRGYSDVSRRSLVASRGSLPAKLPLREVSQLDSASPVEESGSVRNNLSAREDYSSTDEHLENNIICDREPCIEPMGSVAGESDTQPAKGVFNDPEPRTSELSHDNVDIYCDENDPPVQQGDDLAYPDLTATDEYDDNKENENVNTSPPPHPALSENAELDENKENEVACISIPPVTPLKKKGSPLLHTSYTVSKVPLKPEGQVSPLKLPRKRVKSLSNTSPRRSSPRLRNRVLLPKSPAAPSFSPRKSIKLQEDPRSSPRKSLGARETVHEVVSSGNRGNTTSPCPVYTPSRNTGAGSQVLRGAVVFVDVHTTEGEDASGIFVELLQQMGARCVKTWSWNPRLSLSPMDGVDPKDNKVGITHVVYKDGGVRTLEKVRQAAGLVKCVGVGWVLDCERENKWLDESHYAVDCSIIPRGGAKRRKSMEPRALSNVNGTLIPAEGSTSHTRSRRSGANSGAMEDFMRISPPIISLNDSGSTGETTRSPAPSNDNDEEYSCPFPTTPGGKDYDFSHLDDIGMSPATPFFLSQRSKLVQQTCPPKQTRQGLFDDYSSREEGSPDGLLSSERLRLKLEAARRKSLVYKPKIGSPLAL</sequence>
<dbReference type="InterPro" id="IPR022047">
    <property type="entry name" value="Microcephalin-like"/>
</dbReference>
<feature type="compositionally biased region" description="Acidic residues" evidence="1">
    <location>
        <begin position="683"/>
        <end position="693"/>
    </location>
</feature>